<keyword evidence="2" id="KW-1185">Reference proteome</keyword>
<gene>
    <name evidence="1" type="ORF">IQ260_17610</name>
</gene>
<evidence type="ECO:0000313" key="2">
    <source>
        <dbReference type="Proteomes" id="UP000615026"/>
    </source>
</evidence>
<accession>A0A928ZVZ3</accession>
<reference evidence="1" key="1">
    <citation type="submission" date="2020-10" db="EMBL/GenBank/DDBJ databases">
        <authorList>
            <person name="Castelo-Branco R."/>
            <person name="Eusebio N."/>
            <person name="Adriana R."/>
            <person name="Vieira A."/>
            <person name="Brugerolle De Fraissinette N."/>
            <person name="Rezende De Castro R."/>
            <person name="Schneider M.P."/>
            <person name="Vasconcelos V."/>
            <person name="Leao P.N."/>
        </authorList>
    </citation>
    <scope>NUCLEOTIDE SEQUENCE</scope>
    <source>
        <strain evidence="1">LEGE 11479</strain>
    </source>
</reference>
<evidence type="ECO:0000313" key="1">
    <source>
        <dbReference type="EMBL" id="MBE9068470.1"/>
    </source>
</evidence>
<dbReference type="RefSeq" id="WP_193994416.1">
    <property type="nucleotide sequence ID" value="NZ_JADEXP010000172.1"/>
</dbReference>
<protein>
    <recommendedName>
        <fullName evidence="3">Lipoprotein</fullName>
    </recommendedName>
</protein>
<sequence>MFNIYRSRPLGSQLRQFVCVSTLVCVVLVGCAPREDCAFLNDALLEGNLRLQEVNEGNLGGSGYNQGIERQVGRIYFDVSQIIDSLPITNQRLQTIQFQLVEAYQQASDDRYQAADLLSSVSDNPSAQVKSDIRQLHLDSEANIGTITETLRKQCPLR</sequence>
<evidence type="ECO:0008006" key="3">
    <source>
        <dbReference type="Google" id="ProtNLM"/>
    </source>
</evidence>
<dbReference type="AlphaFoldDB" id="A0A928ZVZ3"/>
<dbReference type="PROSITE" id="PS51257">
    <property type="entry name" value="PROKAR_LIPOPROTEIN"/>
    <property type="match status" value="1"/>
</dbReference>
<comment type="caution">
    <text evidence="1">The sequence shown here is derived from an EMBL/GenBank/DDBJ whole genome shotgun (WGS) entry which is preliminary data.</text>
</comment>
<organism evidence="1 2">
    <name type="scientific">Leptolyngbya cf. ectocarpi LEGE 11479</name>
    <dbReference type="NCBI Taxonomy" id="1828722"/>
    <lineage>
        <taxon>Bacteria</taxon>
        <taxon>Bacillati</taxon>
        <taxon>Cyanobacteriota</taxon>
        <taxon>Cyanophyceae</taxon>
        <taxon>Leptolyngbyales</taxon>
        <taxon>Leptolyngbyaceae</taxon>
        <taxon>Leptolyngbya group</taxon>
        <taxon>Leptolyngbya</taxon>
    </lineage>
</organism>
<proteinExistence type="predicted"/>
<name>A0A928ZVZ3_LEPEC</name>
<dbReference type="Proteomes" id="UP000615026">
    <property type="component" value="Unassembled WGS sequence"/>
</dbReference>
<dbReference type="EMBL" id="JADEXP010000172">
    <property type="protein sequence ID" value="MBE9068470.1"/>
    <property type="molecule type" value="Genomic_DNA"/>
</dbReference>